<protein>
    <recommendedName>
        <fullName evidence="3">PIH1 N-terminal domain-containing protein</fullName>
    </recommendedName>
</protein>
<evidence type="ECO:0000259" key="3">
    <source>
        <dbReference type="Pfam" id="PF08190"/>
    </source>
</evidence>
<name>A0A7J6NF92_PEROL</name>
<dbReference type="Proteomes" id="UP000541610">
    <property type="component" value="Unassembled WGS sequence"/>
</dbReference>
<dbReference type="Pfam" id="PF08190">
    <property type="entry name" value="PIH1"/>
    <property type="match status" value="1"/>
</dbReference>
<accession>A0A7J6NF92</accession>
<evidence type="ECO:0000313" key="5">
    <source>
        <dbReference type="Proteomes" id="UP000541610"/>
    </source>
</evidence>
<feature type="region of interest" description="Disordered" evidence="2">
    <location>
        <begin position="174"/>
        <end position="196"/>
    </location>
</feature>
<dbReference type="InterPro" id="IPR050734">
    <property type="entry name" value="PIH1/Kintoun_subfamily"/>
</dbReference>
<dbReference type="OrthoDB" id="5135119at2759"/>
<dbReference type="EMBL" id="JABANP010000422">
    <property type="protein sequence ID" value="KAF4682565.1"/>
    <property type="molecule type" value="Genomic_DNA"/>
</dbReference>
<comment type="similarity">
    <text evidence="1">Belongs to the PIH1 family.</text>
</comment>
<dbReference type="AlphaFoldDB" id="A0A7J6NF92"/>
<evidence type="ECO:0000256" key="2">
    <source>
        <dbReference type="SAM" id="MobiDB-lite"/>
    </source>
</evidence>
<dbReference type="PANTHER" id="PTHR22997">
    <property type="entry name" value="PIH1 DOMAIN-CONTAINING PROTEIN 1"/>
    <property type="match status" value="1"/>
</dbReference>
<evidence type="ECO:0000313" key="4">
    <source>
        <dbReference type="EMBL" id="KAF4682565.1"/>
    </source>
</evidence>
<dbReference type="GO" id="GO:0005737">
    <property type="term" value="C:cytoplasm"/>
    <property type="evidence" value="ECO:0007669"/>
    <property type="project" value="TreeGrafter"/>
</dbReference>
<organism evidence="4 5">
    <name type="scientific">Perkinsus olseni</name>
    <name type="common">Perkinsus atlanticus</name>
    <dbReference type="NCBI Taxonomy" id="32597"/>
    <lineage>
        <taxon>Eukaryota</taxon>
        <taxon>Sar</taxon>
        <taxon>Alveolata</taxon>
        <taxon>Perkinsozoa</taxon>
        <taxon>Perkinsea</taxon>
        <taxon>Perkinsida</taxon>
        <taxon>Perkinsidae</taxon>
        <taxon>Perkinsus</taxon>
    </lineage>
</organism>
<evidence type="ECO:0000256" key="1">
    <source>
        <dbReference type="ARBA" id="ARBA00008511"/>
    </source>
</evidence>
<feature type="domain" description="PIH1 N-terminal" evidence="3">
    <location>
        <begin position="24"/>
        <end position="172"/>
    </location>
</feature>
<gene>
    <name evidence="4" type="ORF">FOZ60_010408</name>
</gene>
<dbReference type="PANTHER" id="PTHR22997:SF0">
    <property type="entry name" value="PIH1 DOMAIN-CONTAINING PROTEIN 1"/>
    <property type="match status" value="1"/>
</dbReference>
<sequence>MFGGVDVRYGGSSQSREDDLLLRRDDQGVTVRPEPGLVVKTRDTKTREKIFVNLTSSKYVEAPHVKSFLDSTEPQQGIRVPMSIGEKREDADRKGGRCVVIDVVFNPEVLTKAMDAADRGEYNVLTRSICQLALSGVGRKYDMDSLDVDNFVTPRMRYKGSTVPQQRIRVKRESAIEEVPTAGSEAAASPHDEYPRSKVDLDKELPIPLWYYHNSQYFTATHTPGSISKDLTCPYTALAGSLSGRTWRLFRKEDDEEDTYELPLSVLEGGVADSDASSFAGSLGGSSMTGERRSAYPWRFVGRSAIVEMDPGDRICGQVLQLRQNRNSLMSPEDLGRMISITNTALSEKIAPCFDSWSSRTTDGQKSADVTGVPGGANLSAIVLQQAVFVERAATAAIVVLLSQRLKRGRGRCVSGFRHPIHHGGYPAQFPPAV</sequence>
<reference evidence="4 5" key="1">
    <citation type="submission" date="2020-04" db="EMBL/GenBank/DDBJ databases">
        <title>Perkinsus olseni comparative genomics.</title>
        <authorList>
            <person name="Bogema D.R."/>
        </authorList>
    </citation>
    <scope>NUCLEOTIDE SEQUENCE [LARGE SCALE GENOMIC DNA]</scope>
    <source>
        <strain evidence="4">00978-12</strain>
    </source>
</reference>
<dbReference type="InterPro" id="IPR012981">
    <property type="entry name" value="PIH1_N"/>
</dbReference>
<comment type="caution">
    <text evidence="4">The sequence shown here is derived from an EMBL/GenBank/DDBJ whole genome shotgun (WGS) entry which is preliminary data.</text>
</comment>
<proteinExistence type="inferred from homology"/>